<keyword evidence="2" id="KW-1185">Reference proteome</keyword>
<sequence length="71" mass="8232">MDTDETETAEMKMELQQKEVGETAEVETELSWRDWETFGTRTQSFVCTSFLRFHPAPRFRSSVCTPVPISL</sequence>
<dbReference type="EMBL" id="JASCZI010211899">
    <property type="protein sequence ID" value="MED6197422.1"/>
    <property type="molecule type" value="Genomic_DNA"/>
</dbReference>
<proteinExistence type="predicted"/>
<reference evidence="1 2" key="1">
    <citation type="journal article" date="2023" name="Plants (Basel)">
        <title>Bridging the Gap: Combining Genomics and Transcriptomics Approaches to Understand Stylosanthes scabra, an Orphan Legume from the Brazilian Caatinga.</title>
        <authorList>
            <person name="Ferreira-Neto J.R.C."/>
            <person name="da Silva M.D."/>
            <person name="Binneck E."/>
            <person name="de Melo N.F."/>
            <person name="da Silva R.H."/>
            <person name="de Melo A.L.T.M."/>
            <person name="Pandolfi V."/>
            <person name="Bustamante F.O."/>
            <person name="Brasileiro-Vidal A.C."/>
            <person name="Benko-Iseppon A.M."/>
        </authorList>
    </citation>
    <scope>NUCLEOTIDE SEQUENCE [LARGE SCALE GENOMIC DNA]</scope>
    <source>
        <tissue evidence="1">Leaves</tissue>
    </source>
</reference>
<evidence type="ECO:0000313" key="1">
    <source>
        <dbReference type="EMBL" id="MED6197422.1"/>
    </source>
</evidence>
<gene>
    <name evidence="1" type="ORF">PIB30_056401</name>
</gene>
<evidence type="ECO:0000313" key="2">
    <source>
        <dbReference type="Proteomes" id="UP001341840"/>
    </source>
</evidence>
<comment type="caution">
    <text evidence="1">The sequence shown here is derived from an EMBL/GenBank/DDBJ whole genome shotgun (WGS) entry which is preliminary data.</text>
</comment>
<protein>
    <submittedName>
        <fullName evidence="1">Uncharacterized protein</fullName>
    </submittedName>
</protein>
<name>A0ABU6XHA7_9FABA</name>
<organism evidence="1 2">
    <name type="scientific">Stylosanthes scabra</name>
    <dbReference type="NCBI Taxonomy" id="79078"/>
    <lineage>
        <taxon>Eukaryota</taxon>
        <taxon>Viridiplantae</taxon>
        <taxon>Streptophyta</taxon>
        <taxon>Embryophyta</taxon>
        <taxon>Tracheophyta</taxon>
        <taxon>Spermatophyta</taxon>
        <taxon>Magnoliopsida</taxon>
        <taxon>eudicotyledons</taxon>
        <taxon>Gunneridae</taxon>
        <taxon>Pentapetalae</taxon>
        <taxon>rosids</taxon>
        <taxon>fabids</taxon>
        <taxon>Fabales</taxon>
        <taxon>Fabaceae</taxon>
        <taxon>Papilionoideae</taxon>
        <taxon>50 kb inversion clade</taxon>
        <taxon>dalbergioids sensu lato</taxon>
        <taxon>Dalbergieae</taxon>
        <taxon>Pterocarpus clade</taxon>
        <taxon>Stylosanthes</taxon>
    </lineage>
</organism>
<dbReference type="Proteomes" id="UP001341840">
    <property type="component" value="Unassembled WGS sequence"/>
</dbReference>
<accession>A0ABU6XHA7</accession>